<evidence type="ECO:0000256" key="1">
    <source>
        <dbReference type="ARBA" id="ARBA00023015"/>
    </source>
</evidence>
<dbReference type="Gene3D" id="3.30.450.40">
    <property type="match status" value="1"/>
</dbReference>
<evidence type="ECO:0000313" key="6">
    <source>
        <dbReference type="EMBL" id="SFT07304.1"/>
    </source>
</evidence>
<dbReference type="InterPro" id="IPR036388">
    <property type="entry name" value="WH-like_DNA-bd_sf"/>
</dbReference>
<dbReference type="EMBL" id="FOZW01000009">
    <property type="protein sequence ID" value="SFT07304.1"/>
    <property type="molecule type" value="Genomic_DNA"/>
</dbReference>
<dbReference type="GO" id="GO:0045892">
    <property type="term" value="P:negative regulation of DNA-templated transcription"/>
    <property type="evidence" value="ECO:0007669"/>
    <property type="project" value="TreeGrafter"/>
</dbReference>
<dbReference type="Pfam" id="PF09339">
    <property type="entry name" value="HTH_IclR"/>
    <property type="match status" value="1"/>
</dbReference>
<dbReference type="InterPro" id="IPR014757">
    <property type="entry name" value="Tscrpt_reg_IclR_C"/>
</dbReference>
<evidence type="ECO:0000256" key="3">
    <source>
        <dbReference type="ARBA" id="ARBA00023163"/>
    </source>
</evidence>
<feature type="domain" description="IclR-ED" evidence="5">
    <location>
        <begin position="84"/>
        <end position="268"/>
    </location>
</feature>
<dbReference type="PROSITE" id="PS51077">
    <property type="entry name" value="HTH_ICLR"/>
    <property type="match status" value="1"/>
</dbReference>
<feature type="domain" description="HTH iclR-type" evidence="4">
    <location>
        <begin position="21"/>
        <end position="83"/>
    </location>
</feature>
<evidence type="ECO:0000256" key="2">
    <source>
        <dbReference type="ARBA" id="ARBA00023125"/>
    </source>
</evidence>
<dbReference type="STRING" id="311180.SAMN04488050_109194"/>
<proteinExistence type="predicted"/>
<dbReference type="Pfam" id="PF01614">
    <property type="entry name" value="IclR_C"/>
    <property type="match status" value="1"/>
</dbReference>
<organism evidence="6 7">
    <name type="scientific">Alloyangia pacifica</name>
    <dbReference type="NCBI Taxonomy" id="311180"/>
    <lineage>
        <taxon>Bacteria</taxon>
        <taxon>Pseudomonadati</taxon>
        <taxon>Pseudomonadota</taxon>
        <taxon>Alphaproteobacteria</taxon>
        <taxon>Rhodobacterales</taxon>
        <taxon>Roseobacteraceae</taxon>
        <taxon>Alloyangia</taxon>
    </lineage>
</organism>
<dbReference type="PANTHER" id="PTHR30136:SF35">
    <property type="entry name" value="HTH-TYPE TRANSCRIPTIONAL REGULATOR RV1719"/>
    <property type="match status" value="1"/>
</dbReference>
<dbReference type="PANTHER" id="PTHR30136">
    <property type="entry name" value="HELIX-TURN-HELIX TRANSCRIPTIONAL REGULATOR, ICLR FAMILY"/>
    <property type="match status" value="1"/>
</dbReference>
<keyword evidence="2" id="KW-0238">DNA-binding</keyword>
<accession>A0A1I6V0X3</accession>
<dbReference type="RefSeq" id="WP_218124922.1">
    <property type="nucleotide sequence ID" value="NZ_FNCL01000014.1"/>
</dbReference>
<dbReference type="Gene3D" id="1.10.10.10">
    <property type="entry name" value="Winged helix-like DNA-binding domain superfamily/Winged helix DNA-binding domain"/>
    <property type="match status" value="1"/>
</dbReference>
<dbReference type="GO" id="GO:0003677">
    <property type="term" value="F:DNA binding"/>
    <property type="evidence" value="ECO:0007669"/>
    <property type="project" value="UniProtKB-KW"/>
</dbReference>
<dbReference type="InterPro" id="IPR050707">
    <property type="entry name" value="HTH_MetabolicPath_Reg"/>
</dbReference>
<dbReference type="GO" id="GO:0003700">
    <property type="term" value="F:DNA-binding transcription factor activity"/>
    <property type="evidence" value="ECO:0007669"/>
    <property type="project" value="TreeGrafter"/>
</dbReference>
<gene>
    <name evidence="6" type="ORF">SAMN04488050_109194</name>
</gene>
<protein>
    <submittedName>
        <fullName evidence="6">Transcriptional regulator, IclR family</fullName>
    </submittedName>
</protein>
<dbReference type="InterPro" id="IPR005471">
    <property type="entry name" value="Tscrpt_reg_IclR_N"/>
</dbReference>
<dbReference type="PROSITE" id="PS51078">
    <property type="entry name" value="ICLR_ED"/>
    <property type="match status" value="1"/>
</dbReference>
<name>A0A1I6V0X3_9RHOB</name>
<dbReference type="Proteomes" id="UP000199392">
    <property type="component" value="Unassembled WGS sequence"/>
</dbReference>
<sequence>MTDLHETAHGTDKATSNPLMVHSVEKAFRVLFAFRPDQEELSLSEIAEQTGLNKSAAQRFIHSLCELGFLIRSPSTRRYSLSHRCLSLGYLYASSNTLISRAMPYMMHLSQSTEETVNLTLLDGPEVIFVSRYLSRHMLNTDVVVGSRLPAFCTAPGLAMLASLPEEEADALLEASDLHPFTQSTIWQPDEIRAELARIRRDGYAVAVEQIYPGDLSIAAAVRNSSGRPVAAISVGSSLMRTSAENGRSTYAPLVMAAAHKMSETPNLKRG</sequence>
<dbReference type="AlphaFoldDB" id="A0A1I6V0X3"/>
<dbReference type="SUPFAM" id="SSF46785">
    <property type="entry name" value="Winged helix' DNA-binding domain"/>
    <property type="match status" value="1"/>
</dbReference>
<evidence type="ECO:0000259" key="5">
    <source>
        <dbReference type="PROSITE" id="PS51078"/>
    </source>
</evidence>
<evidence type="ECO:0000313" key="7">
    <source>
        <dbReference type="Proteomes" id="UP000199392"/>
    </source>
</evidence>
<dbReference type="InterPro" id="IPR036390">
    <property type="entry name" value="WH_DNA-bd_sf"/>
</dbReference>
<dbReference type="SUPFAM" id="SSF55781">
    <property type="entry name" value="GAF domain-like"/>
    <property type="match status" value="1"/>
</dbReference>
<evidence type="ECO:0000259" key="4">
    <source>
        <dbReference type="PROSITE" id="PS51077"/>
    </source>
</evidence>
<reference evidence="7" key="1">
    <citation type="submission" date="2016-10" db="EMBL/GenBank/DDBJ databases">
        <authorList>
            <person name="Varghese N."/>
            <person name="Submissions S."/>
        </authorList>
    </citation>
    <scope>NUCLEOTIDE SEQUENCE [LARGE SCALE GENOMIC DNA]</scope>
    <source>
        <strain evidence="7">DSM 26894</strain>
    </source>
</reference>
<dbReference type="InterPro" id="IPR029016">
    <property type="entry name" value="GAF-like_dom_sf"/>
</dbReference>
<keyword evidence="7" id="KW-1185">Reference proteome</keyword>
<dbReference type="SMART" id="SM00346">
    <property type="entry name" value="HTH_ICLR"/>
    <property type="match status" value="1"/>
</dbReference>
<keyword evidence="1" id="KW-0805">Transcription regulation</keyword>
<keyword evidence="3" id="KW-0804">Transcription</keyword>